<reference evidence="1" key="1">
    <citation type="submission" date="2017-12" db="EMBL/GenBank/DDBJ databases">
        <title>Gene loss provides genomic basis for host adaptation in cereal stripe rust fungi.</title>
        <authorList>
            <person name="Xia C."/>
        </authorList>
    </citation>
    <scope>NUCLEOTIDE SEQUENCE [LARGE SCALE GENOMIC DNA]</scope>
    <source>
        <strain evidence="1">93-210</strain>
    </source>
</reference>
<dbReference type="VEuPathDB" id="FungiDB:PSTT_01077"/>
<organism evidence="1 2">
    <name type="scientific">Puccinia striiformis</name>
    <dbReference type="NCBI Taxonomy" id="27350"/>
    <lineage>
        <taxon>Eukaryota</taxon>
        <taxon>Fungi</taxon>
        <taxon>Dikarya</taxon>
        <taxon>Basidiomycota</taxon>
        <taxon>Pucciniomycotina</taxon>
        <taxon>Pucciniomycetes</taxon>
        <taxon>Pucciniales</taxon>
        <taxon>Pucciniaceae</taxon>
        <taxon>Puccinia</taxon>
    </lineage>
</organism>
<evidence type="ECO:0000313" key="1">
    <source>
        <dbReference type="EMBL" id="POW16788.1"/>
    </source>
</evidence>
<proteinExistence type="predicted"/>
<sequence>MANNIQPTLAVETTWRMALIATGTTFFTSMRAMRQVVSTARVDEEALKVQRIAAEDALNVQQMTAKALERVVKKLAARADNLDGGPQA</sequence>
<protein>
    <submittedName>
        <fullName evidence="1">Uncharacterized protein</fullName>
    </submittedName>
</protein>
<dbReference type="EMBL" id="PKSL01000005">
    <property type="protein sequence ID" value="POW16788.1"/>
    <property type="molecule type" value="Genomic_DNA"/>
</dbReference>
<accession>A0A2S4W4U9</accession>
<keyword evidence="2" id="KW-1185">Reference proteome</keyword>
<dbReference type="Proteomes" id="UP000239156">
    <property type="component" value="Unassembled WGS sequence"/>
</dbReference>
<dbReference type="AlphaFoldDB" id="A0A2S4W4U9"/>
<comment type="caution">
    <text evidence="1">The sequence shown here is derived from an EMBL/GenBank/DDBJ whole genome shotgun (WGS) entry which is preliminary data.</text>
</comment>
<evidence type="ECO:0000313" key="2">
    <source>
        <dbReference type="Proteomes" id="UP000239156"/>
    </source>
</evidence>
<name>A0A2S4W4U9_9BASI</name>
<dbReference type="VEuPathDB" id="FungiDB:PSHT_02757"/>
<gene>
    <name evidence="1" type="ORF">PSTT_01077</name>
</gene>